<organism evidence="2 3">
    <name type="scientific">Massilia eurypsychrophila</name>
    <dbReference type="NCBI Taxonomy" id="1485217"/>
    <lineage>
        <taxon>Bacteria</taxon>
        <taxon>Pseudomonadati</taxon>
        <taxon>Pseudomonadota</taxon>
        <taxon>Betaproteobacteria</taxon>
        <taxon>Burkholderiales</taxon>
        <taxon>Oxalobacteraceae</taxon>
        <taxon>Telluria group</taxon>
        <taxon>Massilia</taxon>
    </lineage>
</organism>
<gene>
    <name evidence="2" type="ORF">CR105_01245</name>
</gene>
<accession>A0A2G8TLA2</accession>
<protein>
    <recommendedName>
        <fullName evidence="4">DUF5625 domain-containing protein</fullName>
    </recommendedName>
</protein>
<dbReference type="AlphaFoldDB" id="A0A2G8TLA2"/>
<dbReference type="Proteomes" id="UP000230390">
    <property type="component" value="Unassembled WGS sequence"/>
</dbReference>
<reference evidence="2 3" key="1">
    <citation type="submission" date="2017-10" db="EMBL/GenBank/DDBJ databases">
        <title>Massilia psychrophilum sp. nov., a novel purple-pigmented bacterium isolated from Tianshan glacier, Xinjiang Municipality, China.</title>
        <authorList>
            <person name="Wang H."/>
        </authorList>
    </citation>
    <scope>NUCLEOTIDE SEQUENCE [LARGE SCALE GENOMIC DNA]</scope>
    <source>
        <strain evidence="2 3">JCM 30074</strain>
    </source>
</reference>
<proteinExistence type="predicted"/>
<dbReference type="EMBL" id="PDOC01000001">
    <property type="protein sequence ID" value="PIL46806.1"/>
    <property type="molecule type" value="Genomic_DNA"/>
</dbReference>
<evidence type="ECO:0008006" key="4">
    <source>
        <dbReference type="Google" id="ProtNLM"/>
    </source>
</evidence>
<sequence length="220" mass="23946">MTFFSWRCILAAACVLAAQPAAARAISAAETLLFQANHLQNVRAPLTLIYAFHKAGSLEQGFDDQVRLMLSLDKPAVTMHFLSGDRQRPVPIADNPEGNPVLLGFLERDIAEMARRTGGSGNYFRKRIRLALAESAQVRPQRFSYAGKAVDGNAISIAPYLNDPMHHRYGQYVGKRYTFVVSAQVPGGVYELRATVAGALGAAPLLEETLTLVSAESGKR</sequence>
<evidence type="ECO:0000313" key="2">
    <source>
        <dbReference type="EMBL" id="PIL46806.1"/>
    </source>
</evidence>
<dbReference type="OrthoDB" id="8559287at2"/>
<feature type="chain" id="PRO_5013762254" description="DUF5625 domain-containing protein" evidence="1">
    <location>
        <begin position="24"/>
        <end position="220"/>
    </location>
</feature>
<dbReference type="RefSeq" id="WP_099786608.1">
    <property type="nucleotide sequence ID" value="NZ_JBHLYV010000100.1"/>
</dbReference>
<keyword evidence="3" id="KW-1185">Reference proteome</keyword>
<name>A0A2G8TLA2_9BURK</name>
<comment type="caution">
    <text evidence="2">The sequence shown here is derived from an EMBL/GenBank/DDBJ whole genome shotgun (WGS) entry which is preliminary data.</text>
</comment>
<evidence type="ECO:0000313" key="3">
    <source>
        <dbReference type="Proteomes" id="UP000230390"/>
    </source>
</evidence>
<keyword evidence="1" id="KW-0732">Signal</keyword>
<evidence type="ECO:0000256" key="1">
    <source>
        <dbReference type="SAM" id="SignalP"/>
    </source>
</evidence>
<feature type="signal peptide" evidence="1">
    <location>
        <begin position="1"/>
        <end position="23"/>
    </location>
</feature>